<gene>
    <name evidence="2" type="ORF">V7S43_016197</name>
</gene>
<reference evidence="2 3" key="1">
    <citation type="submission" date="2024-09" db="EMBL/GenBank/DDBJ databases">
        <title>Genome sequencing and assembly of Phytophthora oleae, isolate VK10A, causative agent of rot of olive drupes.</title>
        <authorList>
            <person name="Conti Taguali S."/>
            <person name="Riolo M."/>
            <person name="La Spada F."/>
            <person name="Cacciola S.O."/>
            <person name="Dionisio G."/>
        </authorList>
    </citation>
    <scope>NUCLEOTIDE SEQUENCE [LARGE SCALE GENOMIC DNA]</scope>
    <source>
        <strain evidence="2 3">VK10A</strain>
    </source>
</reference>
<accession>A0ABD3EXM6</accession>
<organism evidence="2 3">
    <name type="scientific">Phytophthora oleae</name>
    <dbReference type="NCBI Taxonomy" id="2107226"/>
    <lineage>
        <taxon>Eukaryota</taxon>
        <taxon>Sar</taxon>
        <taxon>Stramenopiles</taxon>
        <taxon>Oomycota</taxon>
        <taxon>Peronosporomycetes</taxon>
        <taxon>Peronosporales</taxon>
        <taxon>Peronosporaceae</taxon>
        <taxon>Phytophthora</taxon>
    </lineage>
</organism>
<evidence type="ECO:0000313" key="2">
    <source>
        <dbReference type="EMBL" id="KAL3658829.1"/>
    </source>
</evidence>
<keyword evidence="1" id="KW-0472">Membrane</keyword>
<dbReference type="AlphaFoldDB" id="A0ABD3EXM6"/>
<feature type="transmembrane region" description="Helical" evidence="1">
    <location>
        <begin position="349"/>
        <end position="371"/>
    </location>
</feature>
<feature type="transmembrane region" description="Helical" evidence="1">
    <location>
        <begin position="319"/>
        <end position="337"/>
    </location>
</feature>
<feature type="transmembrane region" description="Helical" evidence="1">
    <location>
        <begin position="128"/>
        <end position="150"/>
    </location>
</feature>
<evidence type="ECO:0000256" key="1">
    <source>
        <dbReference type="SAM" id="Phobius"/>
    </source>
</evidence>
<keyword evidence="1" id="KW-0812">Transmembrane</keyword>
<dbReference type="EMBL" id="JBIMZQ010000051">
    <property type="protein sequence ID" value="KAL3658829.1"/>
    <property type="molecule type" value="Genomic_DNA"/>
</dbReference>
<feature type="transmembrane region" description="Helical" evidence="1">
    <location>
        <begin position="383"/>
        <end position="401"/>
    </location>
</feature>
<comment type="caution">
    <text evidence="2">The sequence shown here is derived from an EMBL/GenBank/DDBJ whole genome shotgun (WGS) entry which is preliminary data.</text>
</comment>
<evidence type="ECO:0000313" key="3">
    <source>
        <dbReference type="Proteomes" id="UP001632037"/>
    </source>
</evidence>
<sequence length="505" mass="56517">MVTEVWFHFNIMVRQVVIPSSAQVEGDAGSDQEGKKDGAYWSRLLVVPSRSRQVSRFWLEKALVLTDGVQIFALMWQLSQPWPWPARWLEATRWTNVFTLDLFSFRATGAAMGSTSQSFSLWGEMRGYWLYALMYALVPWTGELVLYLANKSWTKQGRSDYLLLKVTWENVLLQILQFLYVPVGLSVLRLVNCSADGGVSVDPTGMSCGSAGHVMAVLVIVCGLGGGFLVGLPWRLHRRIRAALVHRSVEKHERFVQGKELEFMLGTSDVYLELYMPQFSSFRRHSVEMPVQVCLLKLALIFTFSLLRSQPPSMVNQGVQGSIFFFVVVSMAVYKTWRFPYRCVSTSYLAVLVDWMLIANGVFVLLCANGVRSALTVSTSVTSSLTFLNSVFLVVIGLTGLRDMVLIGLYPEVANVRGLFWPTNGQMKEIVDYGPKLANWVKAIHDAQSIILGSLLVIPSMRSCEDLKVALEQTESCCEEAATTDHLLTVVYAAFIFVGQVANSF</sequence>
<keyword evidence="3" id="KW-1185">Reference proteome</keyword>
<keyword evidence="1" id="KW-1133">Transmembrane helix</keyword>
<proteinExistence type="predicted"/>
<feature type="transmembrane region" description="Helical" evidence="1">
    <location>
        <begin position="211"/>
        <end position="232"/>
    </location>
</feature>
<feature type="transmembrane region" description="Helical" evidence="1">
    <location>
        <begin position="171"/>
        <end position="191"/>
    </location>
</feature>
<feature type="transmembrane region" description="Helical" evidence="1">
    <location>
        <begin position="289"/>
        <end position="307"/>
    </location>
</feature>
<name>A0ABD3EXM6_9STRA</name>
<evidence type="ECO:0008006" key="4">
    <source>
        <dbReference type="Google" id="ProtNLM"/>
    </source>
</evidence>
<dbReference type="Proteomes" id="UP001632037">
    <property type="component" value="Unassembled WGS sequence"/>
</dbReference>
<protein>
    <recommendedName>
        <fullName evidence="4">Transmembrane protein</fullName>
    </recommendedName>
</protein>